<evidence type="ECO:0000313" key="3">
    <source>
        <dbReference type="Proteomes" id="UP000316584"/>
    </source>
</evidence>
<reference evidence="2 3" key="1">
    <citation type="submission" date="2019-07" db="EMBL/GenBank/DDBJ databases">
        <title>Full genome sequence of Luteimonas sp. Gr-4.</title>
        <authorList>
            <person name="Im W.-T."/>
        </authorList>
    </citation>
    <scope>NUCLEOTIDE SEQUENCE [LARGE SCALE GENOMIC DNA]</scope>
    <source>
        <strain evidence="2 3">Gr-4</strain>
    </source>
</reference>
<dbReference type="RefSeq" id="WP_144889226.1">
    <property type="nucleotide sequence ID" value="NZ_CP042218.1"/>
</dbReference>
<dbReference type="SUPFAM" id="SSF52091">
    <property type="entry name" value="SpoIIaa-like"/>
    <property type="match status" value="1"/>
</dbReference>
<proteinExistence type="predicted"/>
<dbReference type="OrthoDB" id="7068790at2"/>
<dbReference type="KEGG" id="lug:FPZ22_00280"/>
<sequence>MGVVTLDNDLGIERCAALKEALAAHAGESPREVDGAAVERVHTAALQLLAAWWRQREAAGLDTGWSACSDTLRAAAGTLGLDNALGIGPAPGQQRNTVEHT</sequence>
<dbReference type="InterPro" id="IPR036513">
    <property type="entry name" value="STAS_dom_sf"/>
</dbReference>
<evidence type="ECO:0000313" key="2">
    <source>
        <dbReference type="EMBL" id="QDW65530.1"/>
    </source>
</evidence>
<protein>
    <submittedName>
        <fullName evidence="2">STAS domain-containing protein</fullName>
    </submittedName>
</protein>
<dbReference type="Pfam" id="PF13466">
    <property type="entry name" value="STAS_2"/>
    <property type="match status" value="1"/>
</dbReference>
<organism evidence="2 3">
    <name type="scientific">Luteimonas granuli</name>
    <dbReference type="NCBI Taxonomy" id="1176533"/>
    <lineage>
        <taxon>Bacteria</taxon>
        <taxon>Pseudomonadati</taxon>
        <taxon>Pseudomonadota</taxon>
        <taxon>Gammaproteobacteria</taxon>
        <taxon>Lysobacterales</taxon>
        <taxon>Lysobacteraceae</taxon>
        <taxon>Luteimonas</taxon>
    </lineage>
</organism>
<dbReference type="AlphaFoldDB" id="A0A518N0U1"/>
<accession>A0A518N0U1</accession>
<dbReference type="EMBL" id="CP042218">
    <property type="protein sequence ID" value="QDW65530.1"/>
    <property type="molecule type" value="Genomic_DNA"/>
</dbReference>
<dbReference type="InterPro" id="IPR058548">
    <property type="entry name" value="MlaB-like_STAS"/>
</dbReference>
<keyword evidence="3" id="KW-1185">Reference proteome</keyword>
<evidence type="ECO:0000259" key="1">
    <source>
        <dbReference type="Pfam" id="PF13466"/>
    </source>
</evidence>
<name>A0A518N0U1_9GAMM</name>
<dbReference type="Gene3D" id="3.30.750.24">
    <property type="entry name" value="STAS domain"/>
    <property type="match status" value="1"/>
</dbReference>
<feature type="domain" description="MlaB-like STAS" evidence="1">
    <location>
        <begin position="4"/>
        <end position="82"/>
    </location>
</feature>
<gene>
    <name evidence="2" type="ORF">FPZ22_00280</name>
</gene>
<dbReference type="Proteomes" id="UP000316584">
    <property type="component" value="Chromosome"/>
</dbReference>